<sequence length="104" mass="11464">MREENFCPHWTPLWKTLTAGDQERRYSCCQGDSQSNGCCVGKGHTHEGLEPKELTGFVSILDRIPAPGRGWYRGVRTGLRGVLHVGRDGADAGDRGRLGHNTCL</sequence>
<comment type="caution">
    <text evidence="1">The sequence shown here is derived from an EMBL/GenBank/DDBJ whole genome shotgun (WGS) entry which is preliminary data.</text>
</comment>
<dbReference type="VEuPathDB" id="VectorBase:HLOH_041430"/>
<gene>
    <name evidence="1" type="ORF">HPB48_019597</name>
</gene>
<dbReference type="Proteomes" id="UP000821853">
    <property type="component" value="Chromosome 1"/>
</dbReference>
<dbReference type="OrthoDB" id="6482108at2759"/>
<name>A0A9J6FDK3_HAELO</name>
<dbReference type="EMBL" id="JABSTR010000001">
    <property type="protein sequence ID" value="KAH9360995.1"/>
    <property type="molecule type" value="Genomic_DNA"/>
</dbReference>
<accession>A0A9J6FDK3</accession>
<protein>
    <submittedName>
        <fullName evidence="1">Uncharacterized protein</fullName>
    </submittedName>
</protein>
<organism evidence="1 2">
    <name type="scientific">Haemaphysalis longicornis</name>
    <name type="common">Bush tick</name>
    <dbReference type="NCBI Taxonomy" id="44386"/>
    <lineage>
        <taxon>Eukaryota</taxon>
        <taxon>Metazoa</taxon>
        <taxon>Ecdysozoa</taxon>
        <taxon>Arthropoda</taxon>
        <taxon>Chelicerata</taxon>
        <taxon>Arachnida</taxon>
        <taxon>Acari</taxon>
        <taxon>Parasitiformes</taxon>
        <taxon>Ixodida</taxon>
        <taxon>Ixodoidea</taxon>
        <taxon>Ixodidae</taxon>
        <taxon>Haemaphysalinae</taxon>
        <taxon>Haemaphysalis</taxon>
    </lineage>
</organism>
<reference evidence="1 2" key="1">
    <citation type="journal article" date="2020" name="Cell">
        <title>Large-Scale Comparative Analyses of Tick Genomes Elucidate Their Genetic Diversity and Vector Capacities.</title>
        <authorList>
            <consortium name="Tick Genome and Microbiome Consortium (TIGMIC)"/>
            <person name="Jia N."/>
            <person name="Wang J."/>
            <person name="Shi W."/>
            <person name="Du L."/>
            <person name="Sun Y."/>
            <person name="Zhan W."/>
            <person name="Jiang J.F."/>
            <person name="Wang Q."/>
            <person name="Zhang B."/>
            <person name="Ji P."/>
            <person name="Bell-Sakyi L."/>
            <person name="Cui X.M."/>
            <person name="Yuan T.T."/>
            <person name="Jiang B.G."/>
            <person name="Yang W.F."/>
            <person name="Lam T.T."/>
            <person name="Chang Q.C."/>
            <person name="Ding S.J."/>
            <person name="Wang X.J."/>
            <person name="Zhu J.G."/>
            <person name="Ruan X.D."/>
            <person name="Zhao L."/>
            <person name="Wei J.T."/>
            <person name="Ye R.Z."/>
            <person name="Que T.C."/>
            <person name="Du C.H."/>
            <person name="Zhou Y.H."/>
            <person name="Cheng J.X."/>
            <person name="Dai P.F."/>
            <person name="Guo W.B."/>
            <person name="Han X.H."/>
            <person name="Huang E.J."/>
            <person name="Li L.F."/>
            <person name="Wei W."/>
            <person name="Gao Y.C."/>
            <person name="Liu J.Z."/>
            <person name="Shao H.Z."/>
            <person name="Wang X."/>
            <person name="Wang C.C."/>
            <person name="Yang T.C."/>
            <person name="Huo Q.B."/>
            <person name="Li W."/>
            <person name="Chen H.Y."/>
            <person name="Chen S.E."/>
            <person name="Zhou L.G."/>
            <person name="Ni X.B."/>
            <person name="Tian J.H."/>
            <person name="Sheng Y."/>
            <person name="Liu T."/>
            <person name="Pan Y.S."/>
            <person name="Xia L.Y."/>
            <person name="Li J."/>
            <person name="Zhao F."/>
            <person name="Cao W.C."/>
        </authorList>
    </citation>
    <scope>NUCLEOTIDE SEQUENCE [LARGE SCALE GENOMIC DNA]</scope>
    <source>
        <strain evidence="1">HaeL-2018</strain>
    </source>
</reference>
<proteinExistence type="predicted"/>
<evidence type="ECO:0000313" key="2">
    <source>
        <dbReference type="Proteomes" id="UP000821853"/>
    </source>
</evidence>
<dbReference type="AlphaFoldDB" id="A0A9J6FDK3"/>
<keyword evidence="2" id="KW-1185">Reference proteome</keyword>
<evidence type="ECO:0000313" key="1">
    <source>
        <dbReference type="EMBL" id="KAH9360995.1"/>
    </source>
</evidence>